<organism evidence="3 4">
    <name type="scientific">Adiantum capillus-veneris</name>
    <name type="common">Maidenhair fern</name>
    <dbReference type="NCBI Taxonomy" id="13818"/>
    <lineage>
        <taxon>Eukaryota</taxon>
        <taxon>Viridiplantae</taxon>
        <taxon>Streptophyta</taxon>
        <taxon>Embryophyta</taxon>
        <taxon>Tracheophyta</taxon>
        <taxon>Polypodiopsida</taxon>
        <taxon>Polypodiidae</taxon>
        <taxon>Polypodiales</taxon>
        <taxon>Pteridineae</taxon>
        <taxon>Pteridaceae</taxon>
        <taxon>Vittarioideae</taxon>
        <taxon>Adiantum</taxon>
    </lineage>
</organism>
<feature type="transmembrane region" description="Helical" evidence="2">
    <location>
        <begin position="232"/>
        <end position="251"/>
    </location>
</feature>
<dbReference type="PANTHER" id="PTHR33709">
    <property type="entry name" value="OSJNBA0035M09.9 PROTEIN"/>
    <property type="match status" value="1"/>
</dbReference>
<dbReference type="EMBL" id="JABFUD020000002">
    <property type="protein sequence ID" value="KAI5082732.1"/>
    <property type="molecule type" value="Genomic_DNA"/>
</dbReference>
<protein>
    <submittedName>
        <fullName evidence="3">Uncharacterized protein</fullName>
    </submittedName>
</protein>
<feature type="compositionally biased region" description="Polar residues" evidence="1">
    <location>
        <begin position="1"/>
        <end position="16"/>
    </location>
</feature>
<comment type="caution">
    <text evidence="3">The sequence shown here is derived from an EMBL/GenBank/DDBJ whole genome shotgun (WGS) entry which is preliminary data.</text>
</comment>
<dbReference type="OrthoDB" id="1888261at2759"/>
<proteinExistence type="predicted"/>
<evidence type="ECO:0000256" key="1">
    <source>
        <dbReference type="SAM" id="MobiDB-lite"/>
    </source>
</evidence>
<dbReference type="InterPro" id="IPR040339">
    <property type="entry name" value="At1g16860-like"/>
</dbReference>
<keyword evidence="4" id="KW-1185">Reference proteome</keyword>
<evidence type="ECO:0000256" key="2">
    <source>
        <dbReference type="SAM" id="Phobius"/>
    </source>
</evidence>
<feature type="region of interest" description="Disordered" evidence="1">
    <location>
        <begin position="1"/>
        <end position="163"/>
    </location>
</feature>
<keyword evidence="2" id="KW-0812">Transmembrane</keyword>
<evidence type="ECO:0000313" key="3">
    <source>
        <dbReference type="EMBL" id="KAI5082732.1"/>
    </source>
</evidence>
<sequence length="469" mass="49910">MASSTRCSSHQLSNGLYVSGHPEQYKDRQPSFKSTAMPYTGGDIRKSGELGKMFDIQVEEPAKARQKPGHANPSPNSGPSSCAPTRPTSGPLTSSGLPRQTSASAGQNRSGPLSSGGRPASHSGPLSRSGGDLGNANRPGSGSNSQKNSGPLSSSGTPSIIRQNSGSLLPVTGLITSGPVTSGPLNASGAPKKPFSGPLDSNGVPAQHKSSQHPINNIGLQSLAVKRNFPTIILWTVVPLFLIGFVAGWNLCLADSSPMSFLAAYEDAHLSSAKDGQFVKVTGIVTCGSMPLDSSYQRVTRCVYSSTGLYEYRGWKSKPAKAGHRRFTWALRYLERQAVDFYISDLLSGSRALVKAGYGAPVIPHVHEVTHVDVSGTNKELPGDFVRWMGSKNLSCDDRVMCLKEGYIREGNTVTVMGVVHRQENVLMIVAPREPVSTGCQWKKPFFLRTLRGLVVACDTSGNADGVIW</sequence>
<feature type="compositionally biased region" description="Polar residues" evidence="1">
    <location>
        <begin position="73"/>
        <end position="113"/>
    </location>
</feature>
<gene>
    <name evidence="3" type="ORF">GOP47_0002475</name>
</gene>
<evidence type="ECO:0000313" key="4">
    <source>
        <dbReference type="Proteomes" id="UP000886520"/>
    </source>
</evidence>
<keyword evidence="2" id="KW-0472">Membrane</keyword>
<dbReference type="AlphaFoldDB" id="A0A9D4ZRA3"/>
<reference evidence="3" key="1">
    <citation type="submission" date="2021-01" db="EMBL/GenBank/DDBJ databases">
        <title>Adiantum capillus-veneris genome.</title>
        <authorList>
            <person name="Fang Y."/>
            <person name="Liao Q."/>
        </authorList>
    </citation>
    <scope>NUCLEOTIDE SEQUENCE</scope>
    <source>
        <strain evidence="3">H3</strain>
        <tissue evidence="3">Leaf</tissue>
    </source>
</reference>
<dbReference type="PANTHER" id="PTHR33709:SF4">
    <property type="entry name" value="OS08G0230200 PROTEIN"/>
    <property type="match status" value="1"/>
</dbReference>
<dbReference type="Proteomes" id="UP000886520">
    <property type="component" value="Chromosome 3"/>
</dbReference>
<accession>A0A9D4ZRA3</accession>
<feature type="compositionally biased region" description="Polar residues" evidence="1">
    <location>
        <begin position="138"/>
        <end position="163"/>
    </location>
</feature>
<feature type="region of interest" description="Disordered" evidence="1">
    <location>
        <begin position="180"/>
        <end position="212"/>
    </location>
</feature>
<keyword evidence="2" id="KW-1133">Transmembrane helix</keyword>
<name>A0A9D4ZRA3_ADICA</name>